<dbReference type="RefSeq" id="WP_218111118.1">
    <property type="nucleotide sequence ID" value="NZ_CP065383.1"/>
</dbReference>
<dbReference type="Pfam" id="PF08713">
    <property type="entry name" value="DNA_alkylation"/>
    <property type="match status" value="1"/>
</dbReference>
<dbReference type="InterPro" id="IPR014825">
    <property type="entry name" value="DNA_alkylation"/>
</dbReference>
<dbReference type="Gene3D" id="1.25.10.90">
    <property type="match status" value="1"/>
</dbReference>
<dbReference type="EMBL" id="CP065383">
    <property type="protein sequence ID" value="QPM68618.1"/>
    <property type="molecule type" value="Genomic_DNA"/>
</dbReference>
<organism evidence="1 2">
    <name type="scientific">Atribacter laminatus</name>
    <dbReference type="NCBI Taxonomy" id="2847778"/>
    <lineage>
        <taxon>Bacteria</taxon>
        <taxon>Pseudomonadati</taxon>
        <taxon>Atribacterota</taxon>
        <taxon>Atribacteria</taxon>
        <taxon>Atribacterales</taxon>
        <taxon>Atribacteraceae</taxon>
        <taxon>Atribacter</taxon>
    </lineage>
</organism>
<keyword evidence="2" id="KW-1185">Reference proteome</keyword>
<dbReference type="KEGG" id="alam:RT761_01840"/>
<proteinExistence type="predicted"/>
<dbReference type="PANTHER" id="PTHR34070">
    <property type="entry name" value="ARMADILLO-TYPE FOLD"/>
    <property type="match status" value="1"/>
</dbReference>
<reference evidence="1 2" key="1">
    <citation type="journal article" date="2021" name="Nat. Commun.">
        <title>Isolation of a member of the candidate phylum Atribacteria reveals a unique cell membrane structure.</title>
        <authorList>
            <person name="Taiki K."/>
            <person name="Nobu M.K."/>
            <person name="Kusada H."/>
            <person name="Meng X.-Y."/>
            <person name="Hosoki N."/>
            <person name="Uematsu K."/>
            <person name="Yoshioka H."/>
            <person name="Kamagata Y."/>
            <person name="Tamaki H."/>
        </authorList>
    </citation>
    <scope>NUCLEOTIDE SEQUENCE [LARGE SCALE GENOMIC DNA]</scope>
    <source>
        <strain evidence="1 2">RT761</strain>
    </source>
</reference>
<dbReference type="Proteomes" id="UP000594463">
    <property type="component" value="Chromosome"/>
</dbReference>
<dbReference type="SUPFAM" id="SSF48371">
    <property type="entry name" value="ARM repeat"/>
    <property type="match status" value="1"/>
</dbReference>
<dbReference type="AlphaFoldDB" id="A0A7T1F314"/>
<dbReference type="PANTHER" id="PTHR34070:SF1">
    <property type="entry name" value="DNA ALKYLATION REPAIR PROTEIN"/>
    <property type="match status" value="1"/>
</dbReference>
<evidence type="ECO:0008006" key="3">
    <source>
        <dbReference type="Google" id="ProtNLM"/>
    </source>
</evidence>
<name>A0A7T1F314_ATRLM</name>
<evidence type="ECO:0000313" key="2">
    <source>
        <dbReference type="Proteomes" id="UP000594463"/>
    </source>
</evidence>
<accession>A0A7T1F314</accession>
<dbReference type="InterPro" id="IPR016024">
    <property type="entry name" value="ARM-type_fold"/>
</dbReference>
<protein>
    <recommendedName>
        <fullName evidence="3">DNA alkylation repair protein</fullName>
    </recommendedName>
</protein>
<dbReference type="CDD" id="cd06561">
    <property type="entry name" value="AlkD_like"/>
    <property type="match status" value="1"/>
</dbReference>
<sequence length="231" mass="27519">MMKSIHEEFKKLSDQERAAHLQKYFKTGKGEYGEGDVFLGLRVPTIRNIAKKFNTLSIDEAEEFLQSPYHEKRLFALFVLIDLFKKTKEEDRKKIYILYLKNTKFINNWDLVDASAGPIVGAYLFKRDIEPIYELAQSENLWERRIAIMATSYFIVHNQFSDTLKIAEMLLNDTEDLIHKAVGWMLREIGKRNLEIEESFLKKYYHNMPRTMLRYAIEKFPEEKRKSYLKK</sequence>
<gene>
    <name evidence="1" type="ORF">RT761_01840</name>
</gene>
<evidence type="ECO:0000313" key="1">
    <source>
        <dbReference type="EMBL" id="QPM68618.1"/>
    </source>
</evidence>